<dbReference type="OrthoDB" id="9795222at2"/>
<evidence type="ECO:0000256" key="1">
    <source>
        <dbReference type="ARBA" id="ARBA00008834"/>
    </source>
</evidence>
<dbReference type="Proteomes" id="UP000237310">
    <property type="component" value="Unassembled WGS sequence"/>
</dbReference>
<dbReference type="SMART" id="SM00710">
    <property type="entry name" value="PbH1"/>
    <property type="match status" value="6"/>
</dbReference>
<evidence type="ECO:0000313" key="5">
    <source>
        <dbReference type="EMBL" id="POY40794.1"/>
    </source>
</evidence>
<dbReference type="PROSITE" id="PS00502">
    <property type="entry name" value="POLYGALACTURONASE"/>
    <property type="match status" value="1"/>
</dbReference>
<dbReference type="Pfam" id="PF00295">
    <property type="entry name" value="Glyco_hydro_28"/>
    <property type="match status" value="1"/>
</dbReference>
<sequence length="484" mass="54040">MNNFKTKIIRRKLNKTVLFSIGFFFLIISLTRAQETTDTKQVWNKMETILNSVKVPNFQNKTFNILKFGAQSNSTFDNTKAIKKAILACSKSGGGVVLVPSGKYYTGPIHLENNVNLHFEEGAEILFSTNPKDYPIVHTSFEGTELMNYSPLIYAYKKHNIAVTGKGIINGQATKENWWPWCGGGSYGWKKGIPSQSDPLNRQRLVDMAEEGIPVEKRIFGEGHYLRPNCVEFFECTDALLKDVTIKDVPFWVIHPIKSTNVIIDGVTVRSHGPNNDGCDPEYSKNVIIKNCTFDTGDDCIAIKAGRDADGRRVAIKSENIIVQNCTMFDGHGGVTIGSEISAGVSNVYVENCVMNSPNLDVAIRLKTNSRRGALIENFYVRNIEIGQVREAIVKVDMFYNVHGNQTGNFIPRIENISLENVKVKNAGKYSILAKGYKESPIKNITFKNVTIEKVGTPFSIENVTNLNFIDTYINGELVKNPNN</sequence>
<protein>
    <submittedName>
        <fullName evidence="5">Glycoside hydrolase</fullName>
    </submittedName>
</protein>
<evidence type="ECO:0000313" key="6">
    <source>
        <dbReference type="Proteomes" id="UP000237310"/>
    </source>
</evidence>
<evidence type="ECO:0000256" key="3">
    <source>
        <dbReference type="ARBA" id="ARBA00023295"/>
    </source>
</evidence>
<comment type="similarity">
    <text evidence="1 4">Belongs to the glycosyl hydrolase 28 family.</text>
</comment>
<dbReference type="AlphaFoldDB" id="A0A2S5ADY6"/>
<dbReference type="Gene3D" id="2.160.20.10">
    <property type="entry name" value="Single-stranded right-handed beta-helix, Pectin lyase-like"/>
    <property type="match status" value="1"/>
</dbReference>
<proteinExistence type="inferred from homology"/>
<organism evidence="5 6">
    <name type="scientific">Flavobacterium alvei</name>
    <dbReference type="NCBI Taxonomy" id="2080416"/>
    <lineage>
        <taxon>Bacteria</taxon>
        <taxon>Pseudomonadati</taxon>
        <taxon>Bacteroidota</taxon>
        <taxon>Flavobacteriia</taxon>
        <taxon>Flavobacteriales</taxon>
        <taxon>Flavobacteriaceae</taxon>
        <taxon>Flavobacterium</taxon>
    </lineage>
</organism>
<name>A0A2S5ADY6_9FLAO</name>
<accession>A0A2S5ADY6</accession>
<dbReference type="InterPro" id="IPR012334">
    <property type="entry name" value="Pectin_lyas_fold"/>
</dbReference>
<dbReference type="EMBL" id="PQVG01000002">
    <property type="protein sequence ID" value="POY40794.1"/>
    <property type="molecule type" value="Genomic_DNA"/>
</dbReference>
<comment type="caution">
    <text evidence="5">The sequence shown here is derived from an EMBL/GenBank/DDBJ whole genome shotgun (WGS) entry which is preliminary data.</text>
</comment>
<dbReference type="GO" id="GO:0005975">
    <property type="term" value="P:carbohydrate metabolic process"/>
    <property type="evidence" value="ECO:0007669"/>
    <property type="project" value="InterPro"/>
</dbReference>
<reference evidence="5 6" key="1">
    <citation type="submission" date="2018-01" db="EMBL/GenBank/DDBJ databases">
        <authorList>
            <person name="Gaut B.S."/>
            <person name="Morton B.R."/>
            <person name="Clegg M.T."/>
            <person name="Duvall M.R."/>
        </authorList>
    </citation>
    <scope>NUCLEOTIDE SEQUENCE [LARGE SCALE GENOMIC DNA]</scope>
    <source>
        <strain evidence="5 6">HR-AY</strain>
    </source>
</reference>
<dbReference type="InterPro" id="IPR011050">
    <property type="entry name" value="Pectin_lyase_fold/virulence"/>
</dbReference>
<keyword evidence="6" id="KW-1185">Reference proteome</keyword>
<dbReference type="InterPro" id="IPR051801">
    <property type="entry name" value="GH28_Enzymes"/>
</dbReference>
<evidence type="ECO:0000256" key="4">
    <source>
        <dbReference type="RuleBase" id="RU361169"/>
    </source>
</evidence>
<keyword evidence="3 4" id="KW-0326">Glycosidase</keyword>
<dbReference type="InterPro" id="IPR000743">
    <property type="entry name" value="Glyco_hydro_28"/>
</dbReference>
<dbReference type="InterPro" id="IPR006626">
    <property type="entry name" value="PbH1"/>
</dbReference>
<dbReference type="PANTHER" id="PTHR31339:SF9">
    <property type="entry name" value="PLASMIN AND FIBRONECTIN-BINDING PROTEIN A"/>
    <property type="match status" value="1"/>
</dbReference>
<gene>
    <name evidence="5" type="ORF">C3L50_04670</name>
</gene>
<dbReference type="RefSeq" id="WP_103804980.1">
    <property type="nucleotide sequence ID" value="NZ_PQVG01000002.1"/>
</dbReference>
<dbReference type="SUPFAM" id="SSF51126">
    <property type="entry name" value="Pectin lyase-like"/>
    <property type="match status" value="1"/>
</dbReference>
<evidence type="ECO:0000256" key="2">
    <source>
        <dbReference type="ARBA" id="ARBA00022801"/>
    </source>
</evidence>
<dbReference type="PANTHER" id="PTHR31339">
    <property type="entry name" value="PECTIN LYASE-RELATED"/>
    <property type="match status" value="1"/>
</dbReference>
<keyword evidence="2 4" id="KW-0378">Hydrolase</keyword>
<dbReference type="GO" id="GO:0004650">
    <property type="term" value="F:polygalacturonase activity"/>
    <property type="evidence" value="ECO:0007669"/>
    <property type="project" value="InterPro"/>
</dbReference>